<evidence type="ECO:0008006" key="4">
    <source>
        <dbReference type="Google" id="ProtNLM"/>
    </source>
</evidence>
<sequence>MNILEYLRQLLKDFSYLLKIHKLIIAGVCIYELFKHKEYMIPRWLWVIYCIDSCTYSIVYISIGLTHMFEKSRKLPELIYFTIGVVFHLIGGISGIIRASYIEDIDELDATRSEFKIGVLLLANFVVLFCEAAYLGYAEFSKKNESTASN</sequence>
<keyword evidence="1" id="KW-0812">Transmembrane</keyword>
<dbReference type="Proteomes" id="UP000242457">
    <property type="component" value="Unassembled WGS sequence"/>
</dbReference>
<evidence type="ECO:0000256" key="1">
    <source>
        <dbReference type="SAM" id="Phobius"/>
    </source>
</evidence>
<accession>A0A2A3EC91</accession>
<dbReference type="EMBL" id="KZ288288">
    <property type="protein sequence ID" value="PBC29355.1"/>
    <property type="molecule type" value="Genomic_DNA"/>
</dbReference>
<dbReference type="AlphaFoldDB" id="A0A2A3EC91"/>
<proteinExistence type="predicted"/>
<feature type="transmembrane region" description="Helical" evidence="1">
    <location>
        <begin position="117"/>
        <end position="137"/>
    </location>
</feature>
<dbReference type="OrthoDB" id="8187586at2759"/>
<evidence type="ECO:0000313" key="3">
    <source>
        <dbReference type="Proteomes" id="UP000242457"/>
    </source>
</evidence>
<keyword evidence="3" id="KW-1185">Reference proteome</keyword>
<feature type="transmembrane region" description="Helical" evidence="1">
    <location>
        <begin position="78"/>
        <end position="97"/>
    </location>
</feature>
<name>A0A2A3EC91_APICC</name>
<keyword evidence="1" id="KW-0472">Membrane</keyword>
<protein>
    <recommendedName>
        <fullName evidence="4">Transmembrane protein</fullName>
    </recommendedName>
</protein>
<keyword evidence="1" id="KW-1133">Transmembrane helix</keyword>
<evidence type="ECO:0000313" key="2">
    <source>
        <dbReference type="EMBL" id="PBC29355.1"/>
    </source>
</evidence>
<feature type="transmembrane region" description="Helical" evidence="1">
    <location>
        <begin position="46"/>
        <end position="66"/>
    </location>
</feature>
<organism evidence="2 3">
    <name type="scientific">Apis cerana cerana</name>
    <name type="common">Oriental honeybee</name>
    <dbReference type="NCBI Taxonomy" id="94128"/>
    <lineage>
        <taxon>Eukaryota</taxon>
        <taxon>Metazoa</taxon>
        <taxon>Ecdysozoa</taxon>
        <taxon>Arthropoda</taxon>
        <taxon>Hexapoda</taxon>
        <taxon>Insecta</taxon>
        <taxon>Pterygota</taxon>
        <taxon>Neoptera</taxon>
        <taxon>Endopterygota</taxon>
        <taxon>Hymenoptera</taxon>
        <taxon>Apocrita</taxon>
        <taxon>Aculeata</taxon>
        <taxon>Apoidea</taxon>
        <taxon>Anthophila</taxon>
        <taxon>Apidae</taxon>
        <taxon>Apis</taxon>
    </lineage>
</organism>
<gene>
    <name evidence="2" type="ORF">APICC_03352</name>
</gene>
<reference evidence="2 3" key="1">
    <citation type="submission" date="2014-07" db="EMBL/GenBank/DDBJ databases">
        <title>Genomic and transcriptomic analysis on Apis cerana provide comprehensive insights into honey bee biology.</title>
        <authorList>
            <person name="Diao Q."/>
            <person name="Sun L."/>
            <person name="Zheng H."/>
            <person name="Zheng H."/>
            <person name="Xu S."/>
            <person name="Wang S."/>
            <person name="Zeng Z."/>
            <person name="Hu F."/>
            <person name="Su S."/>
            <person name="Wu J."/>
        </authorList>
    </citation>
    <scope>NUCLEOTIDE SEQUENCE [LARGE SCALE GENOMIC DNA]</scope>
    <source>
        <tissue evidence="2">Pupae without intestine</tissue>
    </source>
</reference>